<organism evidence="9 10">
    <name type="scientific">Mya arenaria</name>
    <name type="common">Soft-shell clam</name>
    <dbReference type="NCBI Taxonomy" id="6604"/>
    <lineage>
        <taxon>Eukaryota</taxon>
        <taxon>Metazoa</taxon>
        <taxon>Spiralia</taxon>
        <taxon>Lophotrochozoa</taxon>
        <taxon>Mollusca</taxon>
        <taxon>Bivalvia</taxon>
        <taxon>Autobranchia</taxon>
        <taxon>Heteroconchia</taxon>
        <taxon>Euheterodonta</taxon>
        <taxon>Imparidentia</taxon>
        <taxon>Neoheterodontei</taxon>
        <taxon>Myida</taxon>
        <taxon>Myoidea</taxon>
        <taxon>Myidae</taxon>
        <taxon>Mya</taxon>
    </lineage>
</organism>
<dbReference type="InterPro" id="IPR001799">
    <property type="entry name" value="Ephrin_RBD"/>
</dbReference>
<dbReference type="Proteomes" id="UP001164746">
    <property type="component" value="Chromosome 4"/>
</dbReference>
<evidence type="ECO:0000256" key="2">
    <source>
        <dbReference type="ARBA" id="ARBA00022729"/>
    </source>
</evidence>
<dbReference type="PANTHER" id="PTHR11304">
    <property type="entry name" value="EPHRIN"/>
    <property type="match status" value="1"/>
</dbReference>
<dbReference type="SUPFAM" id="SSF49503">
    <property type="entry name" value="Cupredoxins"/>
    <property type="match status" value="1"/>
</dbReference>
<dbReference type="PANTHER" id="PTHR11304:SF29">
    <property type="entry name" value="EPHRIN"/>
    <property type="match status" value="1"/>
</dbReference>
<keyword evidence="2" id="KW-0732">Signal</keyword>
<comment type="subcellular location">
    <subcellularLocation>
        <location evidence="1">Membrane</location>
    </subcellularLocation>
</comment>
<dbReference type="InterPro" id="IPR031328">
    <property type="entry name" value="Ephrin"/>
</dbReference>
<feature type="compositionally biased region" description="Polar residues" evidence="7">
    <location>
        <begin position="119"/>
        <end position="141"/>
    </location>
</feature>
<evidence type="ECO:0000256" key="6">
    <source>
        <dbReference type="PROSITE-ProRule" id="PRU00884"/>
    </source>
</evidence>
<sequence length="234" mass="25157">MGSHLKIVCPLQTSSSKANELYYILYWVPVESYTSCFKTNNKSSSSVLVICNKPNMTFDFTVEITNFTGTPNSKEFELGKTFSTGTSEGLLNTYGGACKEQNMKLNLTVVGQKLPPTQGPHQTSTPKATPRSSTARPTVSAATEPPPTQPTTVKIQPTTPKPSIKTTPHSEPRPTDIPVSPGNTDTIINVPDHGNTGVIDVSGAAVPSAVPTLLLSLCLSLSHILYINTWLIQR</sequence>
<dbReference type="PROSITE" id="PS51551">
    <property type="entry name" value="EPHRIN_RBD_2"/>
    <property type="match status" value="1"/>
</dbReference>
<dbReference type="EMBL" id="CP111015">
    <property type="protein sequence ID" value="WAR03910.1"/>
    <property type="molecule type" value="Genomic_DNA"/>
</dbReference>
<evidence type="ECO:0000313" key="9">
    <source>
        <dbReference type="EMBL" id="WAR03910.1"/>
    </source>
</evidence>
<evidence type="ECO:0000313" key="10">
    <source>
        <dbReference type="Proteomes" id="UP001164746"/>
    </source>
</evidence>
<dbReference type="Gene3D" id="2.60.40.420">
    <property type="entry name" value="Cupredoxins - blue copper proteins"/>
    <property type="match status" value="1"/>
</dbReference>
<feature type="region of interest" description="Disordered" evidence="7">
    <location>
        <begin position="112"/>
        <end position="181"/>
    </location>
</feature>
<gene>
    <name evidence="9" type="ORF">MAR_010468</name>
</gene>
<feature type="domain" description="Ephrin RBD" evidence="8">
    <location>
        <begin position="1"/>
        <end position="109"/>
    </location>
</feature>
<evidence type="ECO:0000256" key="7">
    <source>
        <dbReference type="SAM" id="MobiDB-lite"/>
    </source>
</evidence>
<evidence type="ECO:0000259" key="8">
    <source>
        <dbReference type="PROSITE" id="PS51551"/>
    </source>
</evidence>
<comment type="similarity">
    <text evidence="6">Belongs to the ephrin family.</text>
</comment>
<dbReference type="Pfam" id="PF00812">
    <property type="entry name" value="Ephrin"/>
    <property type="match status" value="1"/>
</dbReference>
<name>A0ABY7E4N9_MYAAR</name>
<keyword evidence="4" id="KW-1015">Disulfide bond</keyword>
<evidence type="ECO:0000256" key="4">
    <source>
        <dbReference type="ARBA" id="ARBA00023157"/>
    </source>
</evidence>
<evidence type="ECO:0000256" key="3">
    <source>
        <dbReference type="ARBA" id="ARBA00023136"/>
    </source>
</evidence>
<accession>A0ABY7E4N9</accession>
<keyword evidence="3" id="KW-0472">Membrane</keyword>
<evidence type="ECO:0000256" key="1">
    <source>
        <dbReference type="ARBA" id="ARBA00004370"/>
    </source>
</evidence>
<keyword evidence="5" id="KW-0325">Glycoprotein</keyword>
<protein>
    <submittedName>
        <fullName evidence="9">EFNB2-like protein</fullName>
    </submittedName>
</protein>
<comment type="caution">
    <text evidence="6">Lacks conserved residue(s) required for the propagation of feature annotation.</text>
</comment>
<feature type="compositionally biased region" description="Low complexity" evidence="7">
    <location>
        <begin position="150"/>
        <end position="167"/>
    </location>
</feature>
<keyword evidence="10" id="KW-1185">Reference proteome</keyword>
<proteinExistence type="inferred from homology"/>
<dbReference type="InterPro" id="IPR008972">
    <property type="entry name" value="Cupredoxin"/>
</dbReference>
<evidence type="ECO:0000256" key="5">
    <source>
        <dbReference type="ARBA" id="ARBA00023180"/>
    </source>
</evidence>
<reference evidence="9" key="1">
    <citation type="submission" date="2022-11" db="EMBL/GenBank/DDBJ databases">
        <title>Centuries of genome instability and evolution in soft-shell clam transmissible cancer (bioRxiv).</title>
        <authorList>
            <person name="Hart S.F.M."/>
            <person name="Yonemitsu M.A."/>
            <person name="Giersch R.M."/>
            <person name="Beal B.F."/>
            <person name="Arriagada G."/>
            <person name="Davis B.W."/>
            <person name="Ostrander E.A."/>
            <person name="Goff S.P."/>
            <person name="Metzger M.J."/>
        </authorList>
    </citation>
    <scope>NUCLEOTIDE SEQUENCE</scope>
    <source>
        <strain evidence="9">MELC-2E11</strain>
        <tissue evidence="9">Siphon/mantle</tissue>
    </source>
</reference>